<evidence type="ECO:0000313" key="2">
    <source>
        <dbReference type="EMBL" id="SEA33044.1"/>
    </source>
</evidence>
<dbReference type="AlphaFoldDB" id="A0A1H4ABZ5"/>
<comment type="similarity">
    <text evidence="1">Belongs to the short-chain dehydrogenases/reductases (SDR) family.</text>
</comment>
<accession>A0A1H4ABZ5</accession>
<organism evidence="2 3">
    <name type="scientific">Microbulbifer marinus</name>
    <dbReference type="NCBI Taxonomy" id="658218"/>
    <lineage>
        <taxon>Bacteria</taxon>
        <taxon>Pseudomonadati</taxon>
        <taxon>Pseudomonadota</taxon>
        <taxon>Gammaproteobacteria</taxon>
        <taxon>Cellvibrionales</taxon>
        <taxon>Microbulbiferaceae</taxon>
        <taxon>Microbulbifer</taxon>
    </lineage>
</organism>
<dbReference type="InterPro" id="IPR050259">
    <property type="entry name" value="SDR"/>
</dbReference>
<dbReference type="RefSeq" id="WP_170833212.1">
    <property type="nucleotide sequence ID" value="NZ_FNQO01000003.1"/>
</dbReference>
<dbReference type="PANTHER" id="PTHR42879">
    <property type="entry name" value="3-OXOACYL-(ACYL-CARRIER-PROTEIN) REDUCTASE"/>
    <property type="match status" value="1"/>
</dbReference>
<sequence>MDLNLLGKRALVCGSSQGIGKACAQQLAALGASVVLFSRNREKLEAVRETLDTSAGQTHAVLVADFAEPAQVKAAVEQQLATAGPCEILVNNTGGPLPGPAHTADPQAFIDAFNLHLISNQTLVQALLPGMQSAGYGRVINIISTSVKQPLNGLGVSNTVRGAVASWAKTLANELGQFNITVNNVLPGATATVRLDAIIDNKANKQGKSRKEVEETEKASIPMGRFGEAAEIANAVAFLASPAASYINGVNLPVDGGRTGCL</sequence>
<dbReference type="CDD" id="cd05344">
    <property type="entry name" value="BKR_like_SDR_like"/>
    <property type="match status" value="1"/>
</dbReference>
<dbReference type="STRING" id="658218.SAMN05216562_2659"/>
<dbReference type="InterPro" id="IPR002347">
    <property type="entry name" value="SDR_fam"/>
</dbReference>
<reference evidence="3" key="1">
    <citation type="submission" date="2016-10" db="EMBL/GenBank/DDBJ databases">
        <authorList>
            <person name="Varghese N."/>
            <person name="Submissions S."/>
        </authorList>
    </citation>
    <scope>NUCLEOTIDE SEQUENCE [LARGE SCALE GENOMIC DNA]</scope>
    <source>
        <strain evidence="3">CGMCC 1.10657</strain>
    </source>
</reference>
<gene>
    <name evidence="2" type="ORF">SAMN05216562_2659</name>
</gene>
<dbReference type="PRINTS" id="PR00081">
    <property type="entry name" value="GDHRDH"/>
</dbReference>
<dbReference type="FunFam" id="3.40.50.720:FF:000084">
    <property type="entry name" value="Short-chain dehydrogenase reductase"/>
    <property type="match status" value="1"/>
</dbReference>
<name>A0A1H4ABZ5_9GAMM</name>
<dbReference type="SUPFAM" id="SSF51735">
    <property type="entry name" value="NAD(P)-binding Rossmann-fold domains"/>
    <property type="match status" value="1"/>
</dbReference>
<evidence type="ECO:0000256" key="1">
    <source>
        <dbReference type="ARBA" id="ARBA00006484"/>
    </source>
</evidence>
<keyword evidence="3" id="KW-1185">Reference proteome</keyword>
<dbReference type="EMBL" id="FNQO01000003">
    <property type="protein sequence ID" value="SEA33044.1"/>
    <property type="molecule type" value="Genomic_DNA"/>
</dbReference>
<evidence type="ECO:0000313" key="3">
    <source>
        <dbReference type="Proteomes" id="UP000198658"/>
    </source>
</evidence>
<dbReference type="PANTHER" id="PTHR42879:SF6">
    <property type="entry name" value="NADPH-DEPENDENT REDUCTASE BACG"/>
    <property type="match status" value="1"/>
</dbReference>
<proteinExistence type="inferred from homology"/>
<dbReference type="Proteomes" id="UP000198658">
    <property type="component" value="Unassembled WGS sequence"/>
</dbReference>
<dbReference type="Gene3D" id="3.40.50.720">
    <property type="entry name" value="NAD(P)-binding Rossmann-like Domain"/>
    <property type="match status" value="1"/>
</dbReference>
<protein>
    <submittedName>
        <fullName evidence="2">3-oxoacyl-[acyl-carrier protein] reductase</fullName>
    </submittedName>
</protein>
<dbReference type="InterPro" id="IPR036291">
    <property type="entry name" value="NAD(P)-bd_dom_sf"/>
</dbReference>
<dbReference type="Pfam" id="PF13561">
    <property type="entry name" value="adh_short_C2"/>
    <property type="match status" value="1"/>
</dbReference>